<accession>A0A0V8QAQ2</accession>
<sequence>MFKLIDYKYFKDNFGFPDLSRNIDEQIKYVREFLGVSSLNVLKEEDLAVNFRSYSENLSESNIINANVMVQIAINRALKTEAPKFNKKKFENAIEYALTQTCNHAGFFPLIKKAFHEAGVVLVVLPNLSKSGINGATKKVDGKI</sequence>
<name>A0A0V8QAQ2_9FIRM</name>
<proteinExistence type="predicted"/>
<comment type="caution">
    <text evidence="1">The sequence shown here is derived from an EMBL/GenBank/DDBJ whole genome shotgun (WGS) entry which is preliminary data.</text>
</comment>
<evidence type="ECO:0000313" key="1">
    <source>
        <dbReference type="EMBL" id="KSV57548.1"/>
    </source>
</evidence>
<dbReference type="RefSeq" id="WP_058354208.1">
    <property type="nucleotide sequence ID" value="NZ_CABMMD010000214.1"/>
</dbReference>
<organism evidence="1 2">
    <name type="scientific">Acetivibrio ethanolgignens</name>
    <dbReference type="NCBI Taxonomy" id="290052"/>
    <lineage>
        <taxon>Bacteria</taxon>
        <taxon>Bacillati</taxon>
        <taxon>Bacillota</taxon>
        <taxon>Clostridia</taxon>
        <taxon>Eubacteriales</taxon>
        <taxon>Oscillospiraceae</taxon>
        <taxon>Acetivibrio</taxon>
    </lineage>
</organism>
<keyword evidence="2" id="KW-1185">Reference proteome</keyword>
<protein>
    <submittedName>
        <fullName evidence="1">Uncharacterized protein</fullName>
    </submittedName>
</protein>
<dbReference type="STRING" id="290052.ASU35_15990"/>
<evidence type="ECO:0000313" key="2">
    <source>
        <dbReference type="Proteomes" id="UP000054874"/>
    </source>
</evidence>
<dbReference type="AlphaFoldDB" id="A0A0V8QAQ2"/>
<gene>
    <name evidence="1" type="ORF">ASU35_15990</name>
</gene>
<dbReference type="Proteomes" id="UP000054874">
    <property type="component" value="Unassembled WGS sequence"/>
</dbReference>
<reference evidence="1 2" key="1">
    <citation type="submission" date="2015-11" db="EMBL/GenBank/DDBJ databases">
        <title>Butyribacter intestini gen. nov., sp. nov., a butyric acid-producing bacterium of the family Lachnospiraceae isolated from the human faeces.</title>
        <authorList>
            <person name="Zou Y."/>
            <person name="Xue W."/>
            <person name="Luo G."/>
            <person name="Lv M."/>
        </authorList>
    </citation>
    <scope>NUCLEOTIDE SEQUENCE [LARGE SCALE GENOMIC DNA]</scope>
    <source>
        <strain evidence="1 2">ACET-33324</strain>
    </source>
</reference>
<dbReference type="EMBL" id="LNAM01000214">
    <property type="protein sequence ID" value="KSV57548.1"/>
    <property type="molecule type" value="Genomic_DNA"/>
</dbReference>